<evidence type="ECO:0000313" key="10">
    <source>
        <dbReference type="EMBL" id="OKH94234.1"/>
    </source>
</evidence>
<dbReference type="RefSeq" id="WP_073789021.1">
    <property type="nucleotide sequence ID" value="NZ_LFBV01000003.1"/>
</dbReference>
<evidence type="ECO:0000256" key="4">
    <source>
        <dbReference type="ARBA" id="ARBA00022729"/>
    </source>
</evidence>
<dbReference type="Pfam" id="PF02608">
    <property type="entry name" value="Bmp"/>
    <property type="match status" value="1"/>
</dbReference>
<gene>
    <name evidence="10" type="ORF">AB852_16805</name>
</gene>
<dbReference type="PANTHER" id="PTHR34296">
    <property type="entry name" value="TRANSCRIPTIONAL ACTIVATOR PROTEIN MED"/>
    <property type="match status" value="1"/>
</dbReference>
<dbReference type="SUPFAM" id="SSF53822">
    <property type="entry name" value="Periplasmic binding protein-like I"/>
    <property type="match status" value="1"/>
</dbReference>
<feature type="chain" id="PRO_5038421987" evidence="8">
    <location>
        <begin position="22"/>
        <end position="371"/>
    </location>
</feature>
<evidence type="ECO:0000256" key="2">
    <source>
        <dbReference type="ARBA" id="ARBA00008610"/>
    </source>
</evidence>
<dbReference type="InterPro" id="IPR028082">
    <property type="entry name" value="Peripla_BP_I"/>
</dbReference>
<dbReference type="GO" id="GO:0005886">
    <property type="term" value="C:plasma membrane"/>
    <property type="evidence" value="ECO:0007669"/>
    <property type="project" value="UniProtKB-SubCell"/>
</dbReference>
<sequence length="371" mass="38801">MRRKVLRAVAGLVIAPGLLLTACGETRTDSPKATPAAGKSSGGAATTTQADGTVPAGEPDVNGDGKVVIGVMSPGDTKDKGYYQSFVDESRKFADENDWKLTIVDKINPATAVQQARNLCLQRVDLIAIGASELKDALSASTEPQCKGVAWYISGGQGVKQTPAFTQSLDFINESLYAAGYAAGLILKENGGKKAGYITGPDLDFARAVAKAYKAGIRSVVPDAELVENYTGDFNDSGKANEAANAQLSQGVKVIYPYLGGATDSVTRIANKKGVPALTPGTDRCTPEPGGVKYAVSVVFSPGAYFAGALKDFKEGTLRMGVAREWHLGKDPVPTVKLCEPKGDQEAKLAKLIEDIGSGRLNVDDAVAGKR</sequence>
<dbReference type="PROSITE" id="PS51257">
    <property type="entry name" value="PROKAR_LIPOPROTEIN"/>
    <property type="match status" value="1"/>
</dbReference>
<dbReference type="Gene3D" id="3.40.50.2300">
    <property type="match status" value="2"/>
</dbReference>
<feature type="region of interest" description="Disordered" evidence="7">
    <location>
        <begin position="25"/>
        <end position="65"/>
    </location>
</feature>
<dbReference type="STRING" id="1048205.AB852_16805"/>
<keyword evidence="4 8" id="KW-0732">Signal</keyword>
<dbReference type="EMBL" id="LFBV01000003">
    <property type="protein sequence ID" value="OKH94234.1"/>
    <property type="molecule type" value="Genomic_DNA"/>
</dbReference>
<feature type="compositionally biased region" description="Low complexity" evidence="7">
    <location>
        <begin position="33"/>
        <end position="53"/>
    </location>
</feature>
<evidence type="ECO:0000256" key="7">
    <source>
        <dbReference type="SAM" id="MobiDB-lite"/>
    </source>
</evidence>
<evidence type="ECO:0000313" key="11">
    <source>
        <dbReference type="Proteomes" id="UP000186455"/>
    </source>
</evidence>
<accession>A0A1Q4V8U2</accession>
<comment type="caution">
    <text evidence="10">The sequence shown here is derived from an EMBL/GenBank/DDBJ whole genome shotgun (WGS) entry which is preliminary data.</text>
</comment>
<keyword evidence="6" id="KW-0449">Lipoprotein</keyword>
<protein>
    <submittedName>
        <fullName evidence="10">Membrane protein</fullName>
    </submittedName>
</protein>
<evidence type="ECO:0000256" key="5">
    <source>
        <dbReference type="ARBA" id="ARBA00023136"/>
    </source>
</evidence>
<dbReference type="InterPro" id="IPR003760">
    <property type="entry name" value="PnrA-like"/>
</dbReference>
<feature type="signal peptide" evidence="8">
    <location>
        <begin position="1"/>
        <end position="21"/>
    </location>
</feature>
<comment type="similarity">
    <text evidence="2">Belongs to the BMP lipoprotein family.</text>
</comment>
<dbReference type="InterPro" id="IPR050957">
    <property type="entry name" value="BMP_lipoprotein"/>
</dbReference>
<evidence type="ECO:0000256" key="6">
    <source>
        <dbReference type="ARBA" id="ARBA00023288"/>
    </source>
</evidence>
<dbReference type="Proteomes" id="UP000186455">
    <property type="component" value="Unassembled WGS sequence"/>
</dbReference>
<feature type="domain" description="ABC transporter substrate-binding protein PnrA-like" evidence="9">
    <location>
        <begin position="66"/>
        <end position="276"/>
    </location>
</feature>
<evidence type="ECO:0000256" key="8">
    <source>
        <dbReference type="SAM" id="SignalP"/>
    </source>
</evidence>
<keyword evidence="5" id="KW-0472">Membrane</keyword>
<reference evidence="10 11" key="1">
    <citation type="submission" date="2015-06" db="EMBL/GenBank/DDBJ databases">
        <title>Cloning and characterization of the uncialamcin biosynthetic gene cluster.</title>
        <authorList>
            <person name="Yan X."/>
            <person name="Huang T."/>
            <person name="Ge H."/>
            <person name="Shen B."/>
        </authorList>
    </citation>
    <scope>NUCLEOTIDE SEQUENCE [LARGE SCALE GENOMIC DNA]</scope>
    <source>
        <strain evidence="10 11">DCA2648</strain>
    </source>
</reference>
<proteinExistence type="inferred from homology"/>
<evidence type="ECO:0000256" key="3">
    <source>
        <dbReference type="ARBA" id="ARBA00022475"/>
    </source>
</evidence>
<keyword evidence="11" id="KW-1185">Reference proteome</keyword>
<evidence type="ECO:0000259" key="9">
    <source>
        <dbReference type="Pfam" id="PF02608"/>
    </source>
</evidence>
<comment type="subcellular location">
    <subcellularLocation>
        <location evidence="1">Cell membrane</location>
        <topology evidence="1">Lipid-anchor</topology>
    </subcellularLocation>
</comment>
<evidence type="ECO:0000256" key="1">
    <source>
        <dbReference type="ARBA" id="ARBA00004193"/>
    </source>
</evidence>
<dbReference type="AlphaFoldDB" id="A0A1Q4V8U2"/>
<dbReference type="PANTHER" id="PTHR34296:SF2">
    <property type="entry name" value="ABC TRANSPORTER GUANOSINE-BINDING PROTEIN NUPN"/>
    <property type="match status" value="1"/>
</dbReference>
<keyword evidence="3" id="KW-1003">Cell membrane</keyword>
<name>A0A1Q4V8U2_9ACTN</name>
<organism evidence="10 11">
    <name type="scientific">Streptomyces uncialis</name>
    <dbReference type="NCBI Taxonomy" id="1048205"/>
    <lineage>
        <taxon>Bacteria</taxon>
        <taxon>Bacillati</taxon>
        <taxon>Actinomycetota</taxon>
        <taxon>Actinomycetes</taxon>
        <taxon>Kitasatosporales</taxon>
        <taxon>Streptomycetaceae</taxon>
        <taxon>Streptomyces</taxon>
    </lineage>
</organism>